<feature type="transmembrane region" description="Helical" evidence="2">
    <location>
        <begin position="90"/>
        <end position="111"/>
    </location>
</feature>
<reference evidence="3" key="2">
    <citation type="journal article" date="2021" name="PeerJ">
        <title>Extensive microbial diversity within the chicken gut microbiome revealed by metagenomics and culture.</title>
        <authorList>
            <person name="Gilroy R."/>
            <person name="Ravi A."/>
            <person name="Getino M."/>
            <person name="Pursley I."/>
            <person name="Horton D.L."/>
            <person name="Alikhan N.F."/>
            <person name="Baker D."/>
            <person name="Gharbi K."/>
            <person name="Hall N."/>
            <person name="Watson M."/>
            <person name="Adriaenssens E.M."/>
            <person name="Foster-Nyarko E."/>
            <person name="Jarju S."/>
            <person name="Secka A."/>
            <person name="Antonio M."/>
            <person name="Oren A."/>
            <person name="Chaudhuri R.R."/>
            <person name="La Ragione R."/>
            <person name="Hildebrand F."/>
            <person name="Pallen M.J."/>
        </authorList>
    </citation>
    <scope>NUCLEOTIDE SEQUENCE</scope>
    <source>
        <strain evidence="3">D3-1215</strain>
    </source>
</reference>
<dbReference type="PANTHER" id="PTHR43298">
    <property type="entry name" value="MULTIDRUG RESISTANCE PROTEIN NORM-RELATED"/>
    <property type="match status" value="1"/>
</dbReference>
<dbReference type="EMBL" id="JADIMR010000031">
    <property type="protein sequence ID" value="MBO8446535.1"/>
    <property type="molecule type" value="Genomic_DNA"/>
</dbReference>
<accession>A0A9D9H9X0</accession>
<keyword evidence="2" id="KW-1133">Transmembrane helix</keyword>
<feature type="transmembrane region" description="Helical" evidence="2">
    <location>
        <begin position="191"/>
        <end position="211"/>
    </location>
</feature>
<dbReference type="GO" id="GO:0005886">
    <property type="term" value="C:plasma membrane"/>
    <property type="evidence" value="ECO:0007669"/>
    <property type="project" value="TreeGrafter"/>
</dbReference>
<dbReference type="InterPro" id="IPR050222">
    <property type="entry name" value="MATE_MdtK"/>
</dbReference>
<proteinExistence type="predicted"/>
<dbReference type="AlphaFoldDB" id="A0A9D9H9X0"/>
<dbReference type="PANTHER" id="PTHR43298:SF2">
    <property type="entry name" value="FMN_FAD EXPORTER YEEO-RELATED"/>
    <property type="match status" value="1"/>
</dbReference>
<feature type="non-terminal residue" evidence="3">
    <location>
        <position position="1"/>
    </location>
</feature>
<reference evidence="3" key="1">
    <citation type="submission" date="2020-10" db="EMBL/GenBank/DDBJ databases">
        <authorList>
            <person name="Gilroy R."/>
        </authorList>
    </citation>
    <scope>NUCLEOTIDE SEQUENCE</scope>
    <source>
        <strain evidence="3">D3-1215</strain>
    </source>
</reference>
<keyword evidence="2" id="KW-0812">Transmembrane</keyword>
<evidence type="ECO:0000256" key="1">
    <source>
        <dbReference type="ARBA" id="ARBA00022448"/>
    </source>
</evidence>
<keyword evidence="2" id="KW-0472">Membrane</keyword>
<gene>
    <name evidence="3" type="ORF">IAC32_02160</name>
</gene>
<dbReference type="Proteomes" id="UP000823637">
    <property type="component" value="Unassembled WGS sequence"/>
</dbReference>
<keyword evidence="1" id="KW-0813">Transport</keyword>
<dbReference type="GO" id="GO:0015297">
    <property type="term" value="F:antiporter activity"/>
    <property type="evidence" value="ECO:0007669"/>
    <property type="project" value="InterPro"/>
</dbReference>
<protein>
    <submittedName>
        <fullName evidence="3">MATE family efflux transporter</fullName>
    </submittedName>
</protein>
<comment type="caution">
    <text evidence="3">The sequence shown here is derived from an EMBL/GenBank/DDBJ whole genome shotgun (WGS) entry which is preliminary data.</text>
</comment>
<feature type="transmembrane region" description="Helical" evidence="2">
    <location>
        <begin position="131"/>
        <end position="153"/>
    </location>
</feature>
<evidence type="ECO:0000313" key="3">
    <source>
        <dbReference type="EMBL" id="MBO8446535.1"/>
    </source>
</evidence>
<dbReference type="Pfam" id="PF01554">
    <property type="entry name" value="MatE"/>
    <property type="match status" value="1"/>
</dbReference>
<feature type="transmembrane region" description="Helical" evidence="2">
    <location>
        <begin position="160"/>
        <end position="179"/>
    </location>
</feature>
<evidence type="ECO:0000256" key="2">
    <source>
        <dbReference type="SAM" id="Phobius"/>
    </source>
</evidence>
<feature type="transmembrane region" description="Helical" evidence="2">
    <location>
        <begin position="25"/>
        <end position="49"/>
    </location>
</feature>
<name>A0A9D9H9X0_9BACT</name>
<organism evidence="3 4">
    <name type="scientific">Candidatus Enterocola intestinipullorum</name>
    <dbReference type="NCBI Taxonomy" id="2840783"/>
    <lineage>
        <taxon>Bacteria</taxon>
        <taxon>Pseudomonadati</taxon>
        <taxon>Bacteroidota</taxon>
        <taxon>Bacteroidia</taxon>
        <taxon>Bacteroidales</taxon>
        <taxon>Candidatus Enterocola</taxon>
    </lineage>
</organism>
<evidence type="ECO:0000313" key="4">
    <source>
        <dbReference type="Proteomes" id="UP000823637"/>
    </source>
</evidence>
<dbReference type="InterPro" id="IPR002528">
    <property type="entry name" value="MATE_fam"/>
</dbReference>
<feature type="transmembrane region" description="Helical" evidence="2">
    <location>
        <begin position="55"/>
        <end position="78"/>
    </location>
</feature>
<sequence>SDIKINGQLNFQIVKLGGPLALQDALINVSFLLITVIVNGMGVVASAALGVVEKIIIFAMLPPFAISSAVATMTAQNYGAGILHRMTKCLVYGIASSLAIGLAVCAYSQFWPETLTGLFTKDAAVIEMAAGYLRGYSIDCVLVAFVFNLNSFFIGQGNSWFTMAHGLAATFLFRIPLSYLAGQLHPHDLVLMGYAIPLSTLVSVIACFVFLHFNLKKLRVDFVHFRLHSA</sequence>
<dbReference type="GO" id="GO:0042910">
    <property type="term" value="F:xenobiotic transmembrane transporter activity"/>
    <property type="evidence" value="ECO:0007669"/>
    <property type="project" value="InterPro"/>
</dbReference>